<dbReference type="PANTHER" id="PTHR43156">
    <property type="entry name" value="STAGE II SPORULATION PROTEIN E-RELATED"/>
    <property type="match status" value="1"/>
</dbReference>
<comment type="caution">
    <text evidence="3">The sequence shown here is derived from an EMBL/GenBank/DDBJ whole genome shotgun (WGS) entry which is preliminary data.</text>
</comment>
<dbReference type="GO" id="GO:0016791">
    <property type="term" value="F:phosphatase activity"/>
    <property type="evidence" value="ECO:0007669"/>
    <property type="project" value="TreeGrafter"/>
</dbReference>
<accession>A0A523YLH0</accession>
<dbReference type="SMART" id="SM00065">
    <property type="entry name" value="GAF"/>
    <property type="match status" value="2"/>
</dbReference>
<dbReference type="PANTHER" id="PTHR43156:SF2">
    <property type="entry name" value="STAGE II SPORULATION PROTEIN E"/>
    <property type="match status" value="1"/>
</dbReference>
<name>A0A523YLH0_UNCAE</name>
<dbReference type="InterPro" id="IPR003018">
    <property type="entry name" value="GAF"/>
</dbReference>
<reference evidence="3 4" key="1">
    <citation type="submission" date="2019-03" db="EMBL/GenBank/DDBJ databases">
        <title>Metabolic potential of uncultured bacteria and archaea associated with petroleum seepage in deep-sea sediments.</title>
        <authorList>
            <person name="Dong X."/>
            <person name="Hubert C."/>
        </authorList>
    </citation>
    <scope>NUCLEOTIDE SEQUENCE [LARGE SCALE GENOMIC DNA]</scope>
    <source>
        <strain evidence="3">E29_bin28</strain>
    </source>
</reference>
<gene>
    <name evidence="3" type="ORF">E3J33_03805</name>
</gene>
<feature type="domain" description="GAF" evidence="2">
    <location>
        <begin position="216"/>
        <end position="363"/>
    </location>
</feature>
<dbReference type="SUPFAM" id="SSF55781">
    <property type="entry name" value="GAF domain-like"/>
    <property type="match status" value="2"/>
</dbReference>
<dbReference type="Pfam" id="PF13185">
    <property type="entry name" value="GAF_2"/>
    <property type="match status" value="1"/>
</dbReference>
<organism evidence="3 4">
    <name type="scientific">Aerophobetes bacterium</name>
    <dbReference type="NCBI Taxonomy" id="2030807"/>
    <lineage>
        <taxon>Bacteria</taxon>
        <taxon>Candidatus Aerophobota</taxon>
    </lineage>
</organism>
<proteinExistence type="predicted"/>
<protein>
    <submittedName>
        <fullName evidence="3">GAF domain-containing protein</fullName>
    </submittedName>
</protein>
<dbReference type="InterPro" id="IPR029016">
    <property type="entry name" value="GAF-like_dom_sf"/>
</dbReference>
<feature type="domain" description="GAF" evidence="2">
    <location>
        <begin position="55"/>
        <end position="202"/>
    </location>
</feature>
<keyword evidence="1" id="KW-0378">Hydrolase</keyword>
<dbReference type="AlphaFoldDB" id="A0A523YLH0"/>
<sequence>MRCWLELMILAFPVRCINSSSGNEYSLREDEMECSETRYISKLCELCGDLFAAEDLQETLQVLTKGCTGALKVKACSIRLLDEKGERLEMRAAHGLSQEYLKKGPVEIEKNPLDQKVLGGEIVSILDVTKEPLFQYPKEAQKEGICSLLSVPLKMREKPVGVLRIYTSQPHQFKKSEVAIANTLALEGAIAIEKAKLQQRMETLMEIAKSINSTLNLSEVLDLIVKSAARTMGYKAASLRLLNREGETLKISATFGLSKKYLEKGPVRVSESPLDQECLAGKPVNIVDVDAEPRVGYREEIKREGISAVLYVPLLVKNKAIGLLRVYSSLPHRFTPDEVDFLSALANQVATAIENARLFEHMKRDYEDLTQNVWKWYDWGSRPPKL</sequence>
<dbReference type="Gene3D" id="3.30.450.40">
    <property type="match status" value="2"/>
</dbReference>
<dbReference type="EMBL" id="SOIJ01000213">
    <property type="protein sequence ID" value="TET92427.1"/>
    <property type="molecule type" value="Genomic_DNA"/>
</dbReference>
<dbReference type="Proteomes" id="UP000316925">
    <property type="component" value="Unassembled WGS sequence"/>
</dbReference>
<evidence type="ECO:0000313" key="4">
    <source>
        <dbReference type="Proteomes" id="UP000316925"/>
    </source>
</evidence>
<evidence type="ECO:0000256" key="1">
    <source>
        <dbReference type="ARBA" id="ARBA00022801"/>
    </source>
</evidence>
<evidence type="ECO:0000313" key="3">
    <source>
        <dbReference type="EMBL" id="TET92427.1"/>
    </source>
</evidence>
<evidence type="ECO:0000259" key="2">
    <source>
        <dbReference type="SMART" id="SM00065"/>
    </source>
</evidence>
<dbReference type="Pfam" id="PF01590">
    <property type="entry name" value="GAF"/>
    <property type="match status" value="1"/>
</dbReference>
<dbReference type="InterPro" id="IPR052016">
    <property type="entry name" value="Bact_Sigma-Reg"/>
</dbReference>